<evidence type="ECO:0000313" key="3">
    <source>
        <dbReference type="Proteomes" id="UP000193781"/>
    </source>
</evidence>
<protein>
    <submittedName>
        <fullName evidence="2">Aromatic-ring-hydroxylating dioxygenase</fullName>
    </submittedName>
</protein>
<name>A0A0F5NHZ3_9MYCO</name>
<dbReference type="STRING" id="244292.ABW17_06875"/>
<sequence>MDDELRDQVKRLTDRAEIYECMQRYARGIDRQDRALLRSAYHDGAVDDHVGFVGEVDDFIDWALAYHGSQTRYQHYLLNHTADIDGDEAHAETYYLFIGTDREPADHMTISGGRYVDRLERRDGRWAIVDRVCLVEFINESQSLLTEEALAMVPGTRTPRHDATDPSYDRPLSASRVAADVVDQLSAQP</sequence>
<feature type="domain" description="SnoaL-like" evidence="1">
    <location>
        <begin position="11"/>
        <end position="131"/>
    </location>
</feature>
<gene>
    <name evidence="2" type="ORF">AWC17_00925</name>
</gene>
<dbReference type="EMBL" id="LQPH01000057">
    <property type="protein sequence ID" value="ORW28950.1"/>
    <property type="molecule type" value="Genomic_DNA"/>
</dbReference>
<dbReference type="RefSeq" id="WP_046182160.1">
    <property type="nucleotide sequence ID" value="NZ_JACKSS010000157.1"/>
</dbReference>
<dbReference type="Pfam" id="PF13577">
    <property type="entry name" value="SnoaL_4"/>
    <property type="match status" value="1"/>
</dbReference>
<keyword evidence="2" id="KW-0560">Oxidoreductase</keyword>
<accession>A0A0F5NHZ3</accession>
<evidence type="ECO:0000259" key="1">
    <source>
        <dbReference type="Pfam" id="PF13577"/>
    </source>
</evidence>
<organism evidence="2 3">
    <name type="scientific">Mycobacterium nebraskense</name>
    <dbReference type="NCBI Taxonomy" id="244292"/>
    <lineage>
        <taxon>Bacteria</taxon>
        <taxon>Bacillati</taxon>
        <taxon>Actinomycetota</taxon>
        <taxon>Actinomycetes</taxon>
        <taxon>Mycobacteriales</taxon>
        <taxon>Mycobacteriaceae</taxon>
        <taxon>Mycobacterium</taxon>
    </lineage>
</organism>
<keyword evidence="3" id="KW-1185">Reference proteome</keyword>
<reference evidence="2 3" key="1">
    <citation type="submission" date="2016-01" db="EMBL/GenBank/DDBJ databases">
        <title>The new phylogeny of the genus Mycobacterium.</title>
        <authorList>
            <person name="Tarcisio F."/>
            <person name="Conor M."/>
            <person name="Antonella G."/>
            <person name="Elisabetta G."/>
            <person name="Giulia F.S."/>
            <person name="Sara T."/>
            <person name="Anna F."/>
            <person name="Clotilde B."/>
            <person name="Roberto B."/>
            <person name="Veronica D.S."/>
            <person name="Fabio R."/>
            <person name="Monica P."/>
            <person name="Olivier J."/>
            <person name="Enrico T."/>
            <person name="Nicola S."/>
        </authorList>
    </citation>
    <scope>NUCLEOTIDE SEQUENCE [LARGE SCALE GENOMIC DNA]</scope>
    <source>
        <strain evidence="2 3">DSM 44803</strain>
    </source>
</reference>
<comment type="caution">
    <text evidence="2">The sequence shown here is derived from an EMBL/GenBank/DDBJ whole genome shotgun (WGS) entry which is preliminary data.</text>
</comment>
<dbReference type="Gene3D" id="3.10.450.50">
    <property type="match status" value="1"/>
</dbReference>
<dbReference type="InterPro" id="IPR037401">
    <property type="entry name" value="SnoaL-like"/>
</dbReference>
<dbReference type="Proteomes" id="UP000193781">
    <property type="component" value="Unassembled WGS sequence"/>
</dbReference>
<dbReference type="GO" id="GO:0051213">
    <property type="term" value="F:dioxygenase activity"/>
    <property type="evidence" value="ECO:0007669"/>
    <property type="project" value="UniProtKB-KW"/>
</dbReference>
<dbReference type="SUPFAM" id="SSF54427">
    <property type="entry name" value="NTF2-like"/>
    <property type="match status" value="1"/>
</dbReference>
<dbReference type="CDD" id="cd00531">
    <property type="entry name" value="NTF2_like"/>
    <property type="match status" value="1"/>
</dbReference>
<evidence type="ECO:0000313" key="2">
    <source>
        <dbReference type="EMBL" id="ORW28950.1"/>
    </source>
</evidence>
<dbReference type="InterPro" id="IPR032710">
    <property type="entry name" value="NTF2-like_dom_sf"/>
</dbReference>
<dbReference type="AlphaFoldDB" id="A0A0F5NHZ3"/>
<dbReference type="OrthoDB" id="1492465at2"/>
<keyword evidence="2" id="KW-0223">Dioxygenase</keyword>
<proteinExistence type="predicted"/>